<sequence>METTLRVRVRMDDGPGSLARIAIRLADLRCNILGLTVLPVPGGVLDEMVIRPAPGVTRAEVLDAIRAEGGTCAGVADADLHQLVDPPASALDAAAHAVGRPARHCDALRTVLTADLVTTVPSGEANPGRTEGGHRAVFPSGDGTAFVARRRWAPFVEQEIARGEALLRLLGAVRRDITGPSVVTCADGATVVLRTGVPADADAVAALHARCSANTLFNRYHTGVRTIPRRWLHRLLVPPRGRSLLAVCGRDVVALGQLIPAGDGSAEVSLLVEDRWQRNGLGTAVLARVAELANADGHGELVALCLTGQDAVRRTAVRAGLAVGEPERDGSVARLRITLSAAPRTSPSPWSA</sequence>
<evidence type="ECO:0000313" key="3">
    <source>
        <dbReference type="Proteomes" id="UP000292003"/>
    </source>
</evidence>
<comment type="caution">
    <text evidence="2">The sequence shown here is derived from an EMBL/GenBank/DDBJ whole genome shotgun (WGS) entry which is preliminary data.</text>
</comment>
<proteinExistence type="predicted"/>
<dbReference type="InterPro" id="IPR045865">
    <property type="entry name" value="ACT-like_dom_sf"/>
</dbReference>
<dbReference type="EMBL" id="SFCC01000020">
    <property type="protein sequence ID" value="RZQ59972.1"/>
    <property type="molecule type" value="Genomic_DNA"/>
</dbReference>
<dbReference type="SUPFAM" id="SSF55729">
    <property type="entry name" value="Acyl-CoA N-acyltransferases (Nat)"/>
    <property type="match status" value="1"/>
</dbReference>
<evidence type="ECO:0000313" key="2">
    <source>
        <dbReference type="EMBL" id="RZQ59972.1"/>
    </source>
</evidence>
<reference evidence="2 3" key="1">
    <citation type="submission" date="2019-02" db="EMBL/GenBank/DDBJ databases">
        <title>Draft genome sequence of Amycolatopsis sp. 8-3EHSu isolated from roots of Suaeda maritima.</title>
        <authorList>
            <person name="Duangmal K."/>
            <person name="Chantavorakit T."/>
        </authorList>
    </citation>
    <scope>NUCLEOTIDE SEQUENCE [LARGE SCALE GENOMIC DNA]</scope>
    <source>
        <strain evidence="2 3">8-3EHSu</strain>
    </source>
</reference>
<name>A0A4Q7J0A6_9PSEU</name>
<dbReference type="SUPFAM" id="SSF55021">
    <property type="entry name" value="ACT-like"/>
    <property type="match status" value="1"/>
</dbReference>
<accession>A0A4Q7J0A6</accession>
<dbReference type="Gene3D" id="3.40.630.30">
    <property type="match status" value="1"/>
</dbReference>
<dbReference type="InterPro" id="IPR016181">
    <property type="entry name" value="Acyl_CoA_acyltransferase"/>
</dbReference>
<gene>
    <name evidence="2" type="ORF">EWH70_31580</name>
</gene>
<dbReference type="RefSeq" id="WP_130479235.1">
    <property type="nucleotide sequence ID" value="NZ_SFCC01000020.1"/>
</dbReference>
<dbReference type="OrthoDB" id="5516749at2"/>
<dbReference type="PROSITE" id="PS51186">
    <property type="entry name" value="GNAT"/>
    <property type="match status" value="1"/>
</dbReference>
<evidence type="ECO:0000259" key="1">
    <source>
        <dbReference type="PROSITE" id="PS51186"/>
    </source>
</evidence>
<dbReference type="Proteomes" id="UP000292003">
    <property type="component" value="Unassembled WGS sequence"/>
</dbReference>
<keyword evidence="3" id="KW-1185">Reference proteome</keyword>
<dbReference type="AlphaFoldDB" id="A0A4Q7J0A6"/>
<keyword evidence="2" id="KW-0808">Transferase</keyword>
<organism evidence="2 3">
    <name type="scientific">Amycolatopsis suaedae</name>
    <dbReference type="NCBI Taxonomy" id="2510978"/>
    <lineage>
        <taxon>Bacteria</taxon>
        <taxon>Bacillati</taxon>
        <taxon>Actinomycetota</taxon>
        <taxon>Actinomycetes</taxon>
        <taxon>Pseudonocardiales</taxon>
        <taxon>Pseudonocardiaceae</taxon>
        <taxon>Amycolatopsis</taxon>
    </lineage>
</organism>
<dbReference type="Pfam" id="PF00583">
    <property type="entry name" value="Acetyltransf_1"/>
    <property type="match status" value="1"/>
</dbReference>
<dbReference type="GO" id="GO:0016747">
    <property type="term" value="F:acyltransferase activity, transferring groups other than amino-acyl groups"/>
    <property type="evidence" value="ECO:0007669"/>
    <property type="project" value="InterPro"/>
</dbReference>
<protein>
    <submittedName>
        <fullName evidence="2">GNAT family N-acetyltransferase</fullName>
    </submittedName>
</protein>
<feature type="domain" description="N-acetyltransferase" evidence="1">
    <location>
        <begin position="191"/>
        <end position="340"/>
    </location>
</feature>
<dbReference type="InterPro" id="IPR000182">
    <property type="entry name" value="GNAT_dom"/>
</dbReference>